<feature type="binding site" evidence="4">
    <location>
        <position position="199"/>
    </location>
    <ligand>
        <name>[4Fe-4S] cluster</name>
        <dbReference type="ChEBI" id="CHEBI:49883"/>
    </ligand>
</feature>
<keyword evidence="4" id="KW-0479">Metal-binding</keyword>
<proteinExistence type="inferred from homology"/>
<evidence type="ECO:0000313" key="7">
    <source>
        <dbReference type="EMBL" id="EKX88135.1"/>
    </source>
</evidence>
<dbReference type="PATRIC" id="fig|1035195.3.peg.2233"/>
<dbReference type="PANTHER" id="PTHR46509:SF1">
    <property type="entry name" value="PHOSPHOADENOSINE PHOSPHOSULFATE REDUCTASE"/>
    <property type="match status" value="1"/>
</dbReference>
<dbReference type="NCBIfam" id="NF002537">
    <property type="entry name" value="PRK02090.1"/>
    <property type="match status" value="1"/>
</dbReference>
<evidence type="ECO:0000256" key="2">
    <source>
        <dbReference type="ARBA" id="ARBA00023002"/>
    </source>
</evidence>
<keyword evidence="4" id="KW-0963">Cytoplasm</keyword>
<dbReference type="GO" id="GO:0019379">
    <property type="term" value="P:sulfate assimilation, phosphoadenylyl sulfate reduction by phosphoadenylyl-sulfate reductase (thioredoxin)"/>
    <property type="evidence" value="ECO:0007669"/>
    <property type="project" value="UniProtKB-UniRule"/>
</dbReference>
<dbReference type="GO" id="GO:0070814">
    <property type="term" value="P:hydrogen sulfide biosynthetic process"/>
    <property type="evidence" value="ECO:0007669"/>
    <property type="project" value="UniProtKB-UniRule"/>
</dbReference>
<evidence type="ECO:0000256" key="3">
    <source>
        <dbReference type="ARBA" id="ARBA00024327"/>
    </source>
</evidence>
<dbReference type="HAMAP" id="MF_00063">
    <property type="entry name" value="CysH"/>
    <property type="match status" value="1"/>
</dbReference>
<evidence type="ECO:0000313" key="8">
    <source>
        <dbReference type="Proteomes" id="UP000010445"/>
    </source>
</evidence>
<dbReference type="InterPro" id="IPR002500">
    <property type="entry name" value="PAPS_reduct_dom"/>
</dbReference>
<dbReference type="GO" id="GO:0051539">
    <property type="term" value="F:4 iron, 4 sulfur cluster binding"/>
    <property type="evidence" value="ECO:0007669"/>
    <property type="project" value="UniProtKB-UniRule"/>
</dbReference>
<evidence type="ECO:0000256" key="5">
    <source>
        <dbReference type="SAM" id="MobiDB-lite"/>
    </source>
</evidence>
<feature type="binding site" evidence="4">
    <location>
        <position position="198"/>
    </location>
    <ligand>
        <name>[4Fe-4S] cluster</name>
        <dbReference type="ChEBI" id="CHEBI:49883"/>
    </ligand>
</feature>
<dbReference type="eggNOG" id="COG0175">
    <property type="taxonomic scope" value="Bacteria"/>
</dbReference>
<dbReference type="AlphaFoldDB" id="L1MAQ7"/>
<dbReference type="SUPFAM" id="SSF52402">
    <property type="entry name" value="Adenine nucleotide alpha hydrolases-like"/>
    <property type="match status" value="1"/>
</dbReference>
<feature type="binding site" evidence="4">
    <location>
        <position position="280"/>
    </location>
    <ligand>
        <name>[4Fe-4S] cluster</name>
        <dbReference type="ChEBI" id="CHEBI:49883"/>
    </ligand>
</feature>
<feature type="compositionally biased region" description="Low complexity" evidence="5">
    <location>
        <begin position="19"/>
        <end position="31"/>
    </location>
</feature>
<dbReference type="Pfam" id="PF01507">
    <property type="entry name" value="PAPS_reduct"/>
    <property type="match status" value="1"/>
</dbReference>
<gene>
    <name evidence="4" type="primary">cysH</name>
    <name evidence="7" type="ORF">HMPREF9997_02499</name>
</gene>
<dbReference type="GO" id="GO:0043866">
    <property type="term" value="F:adenylyl-sulfate reductase (thioredoxin) activity"/>
    <property type="evidence" value="ECO:0007669"/>
    <property type="project" value="UniProtKB-EC"/>
</dbReference>
<reference evidence="7 8" key="1">
    <citation type="submission" date="2012-05" db="EMBL/GenBank/DDBJ databases">
        <authorList>
            <person name="Weinstock G."/>
            <person name="Sodergren E."/>
            <person name="Lobos E.A."/>
            <person name="Fulton L."/>
            <person name="Fulton R."/>
            <person name="Courtney L."/>
            <person name="Fronick C."/>
            <person name="O'Laughlin M."/>
            <person name="Godfrey J."/>
            <person name="Wilson R.M."/>
            <person name="Miner T."/>
            <person name="Farmer C."/>
            <person name="Delehaunty K."/>
            <person name="Cordes M."/>
            <person name="Minx P."/>
            <person name="Tomlinson C."/>
            <person name="Chen J."/>
            <person name="Wollam A."/>
            <person name="Pepin K.H."/>
            <person name="Bhonagiri V."/>
            <person name="Zhang X."/>
            <person name="Suruliraj S."/>
            <person name="Warren W."/>
            <person name="Mitreva M."/>
            <person name="Mardis E.R."/>
            <person name="Wilson R.K."/>
        </authorList>
    </citation>
    <scope>NUCLEOTIDE SEQUENCE [LARGE SCALE GENOMIC DNA]</scope>
    <source>
        <strain evidence="7 8">F0235</strain>
    </source>
</reference>
<sequence length="310" mass="34232">MISPGAAENAAACFPSCSTAKTTPTKRPPQQHQRRRRYAPAYELTDTIMLPHNTTQIPTNLALFRDPSISPEGPRTTEPLPDELRKRNEELVDKHAENLYHADAATIMQWAQEFAPGRVVVTLSMENTVLAELAARHAPDMDFLFLDTGFHFPETLDVAAQVERRYPQRLVTAKPVLSADEQAQEYGPNLYQSNPAACCRMRKVEPLAVSLSPYVGWVTGLRRADGPTRTTTPALALDSTGRLKISPLVTWSLEDTERFITDNNLIEHPLTHQGYPSIGCATCTLPVAAGEDPRAGRWAGHAKTECGLHT</sequence>
<dbReference type="GO" id="GO:0004604">
    <property type="term" value="F:phosphoadenylyl-sulfate reductase (thioredoxin) activity"/>
    <property type="evidence" value="ECO:0007669"/>
    <property type="project" value="UniProtKB-UniRule"/>
</dbReference>
<comment type="catalytic activity">
    <reaction evidence="4">
        <text>[thioredoxin]-disulfide + sulfite + AMP + 2 H(+) = adenosine 5'-phosphosulfate + [thioredoxin]-dithiol</text>
        <dbReference type="Rhea" id="RHEA:21976"/>
        <dbReference type="Rhea" id="RHEA-COMP:10698"/>
        <dbReference type="Rhea" id="RHEA-COMP:10700"/>
        <dbReference type="ChEBI" id="CHEBI:15378"/>
        <dbReference type="ChEBI" id="CHEBI:17359"/>
        <dbReference type="ChEBI" id="CHEBI:29950"/>
        <dbReference type="ChEBI" id="CHEBI:50058"/>
        <dbReference type="ChEBI" id="CHEBI:58243"/>
        <dbReference type="ChEBI" id="CHEBI:456215"/>
        <dbReference type="EC" id="1.8.4.10"/>
    </reaction>
</comment>
<dbReference type="InterPro" id="IPR004511">
    <property type="entry name" value="PAPS/APS_Rdtase"/>
</dbReference>
<dbReference type="PANTHER" id="PTHR46509">
    <property type="entry name" value="PHOSPHOADENOSINE PHOSPHOSULFATE REDUCTASE"/>
    <property type="match status" value="1"/>
</dbReference>
<dbReference type="HOGENOM" id="CLU_044089_2_0_11"/>
<dbReference type="InterPro" id="IPR014729">
    <property type="entry name" value="Rossmann-like_a/b/a_fold"/>
</dbReference>
<evidence type="ECO:0000256" key="4">
    <source>
        <dbReference type="HAMAP-Rule" id="MF_00063"/>
    </source>
</evidence>
<comment type="pathway">
    <text evidence="3 4">Sulfur metabolism; hydrogen sulfide biosynthesis; sulfite from sulfate.</text>
</comment>
<keyword evidence="4" id="KW-0411">Iron-sulfur</keyword>
<name>L1MAQ7_9CORY</name>
<dbReference type="Proteomes" id="UP000010445">
    <property type="component" value="Unassembled WGS sequence"/>
</dbReference>
<keyword evidence="2 4" id="KW-0560">Oxidoreductase</keyword>
<comment type="similarity">
    <text evidence="1 4">Belongs to the PAPS reductase family. CysH subfamily.</text>
</comment>
<protein>
    <recommendedName>
        <fullName evidence="4">Adenosine 5'-phosphosulfate reductase</fullName>
        <shortName evidence="4">APS reductase</shortName>
        <ecNumber evidence="4">1.8.4.10</ecNumber>
    </recommendedName>
    <alternativeName>
        <fullName evidence="4">5'-adenylylsulfate reductase</fullName>
    </alternativeName>
    <alternativeName>
        <fullName evidence="4">Thioredoxin-dependent 5'-adenylylsulfate reductase</fullName>
    </alternativeName>
</protein>
<keyword evidence="8" id="KW-1185">Reference proteome</keyword>
<feature type="region of interest" description="Disordered" evidence="5">
    <location>
        <begin position="17"/>
        <end position="37"/>
    </location>
</feature>
<accession>L1MAQ7</accession>
<comment type="function">
    <text evidence="4">Catalyzes the formation of sulfite from adenosine 5'-phosphosulfate (APS) using thioredoxin as an electron donor.</text>
</comment>
<comment type="cofactor">
    <cofactor evidence="4">
        <name>[4Fe-4S] cluster</name>
        <dbReference type="ChEBI" id="CHEBI:49883"/>
    </cofactor>
    <text evidence="4">Binds 1 [4Fe-4S] cluster per subunit.</text>
</comment>
<feature type="domain" description="Phosphoadenosine phosphosulphate reductase" evidence="6">
    <location>
        <begin position="120"/>
        <end position="286"/>
    </location>
</feature>
<evidence type="ECO:0000256" key="1">
    <source>
        <dbReference type="ARBA" id="ARBA00009732"/>
    </source>
</evidence>
<dbReference type="EMBL" id="AMEM01000040">
    <property type="protein sequence ID" value="EKX88135.1"/>
    <property type="molecule type" value="Genomic_DNA"/>
</dbReference>
<feature type="active site" description="Nucleophile; cysteine thiosulfonate intermediate" evidence="4">
    <location>
        <position position="306"/>
    </location>
</feature>
<organism evidence="7 8">
    <name type="scientific">Corynebacterium durum F0235</name>
    <dbReference type="NCBI Taxonomy" id="1035195"/>
    <lineage>
        <taxon>Bacteria</taxon>
        <taxon>Bacillati</taxon>
        <taxon>Actinomycetota</taxon>
        <taxon>Actinomycetes</taxon>
        <taxon>Mycobacteriales</taxon>
        <taxon>Corynebacteriaceae</taxon>
        <taxon>Corynebacterium</taxon>
    </lineage>
</organism>
<keyword evidence="4" id="KW-0408">Iron</keyword>
<evidence type="ECO:0000259" key="6">
    <source>
        <dbReference type="Pfam" id="PF01507"/>
    </source>
</evidence>
<feature type="binding site" evidence="4">
    <location>
        <position position="283"/>
    </location>
    <ligand>
        <name>[4Fe-4S] cluster</name>
        <dbReference type="ChEBI" id="CHEBI:49883"/>
    </ligand>
</feature>
<dbReference type="NCBIfam" id="TIGR00434">
    <property type="entry name" value="cysH"/>
    <property type="match status" value="1"/>
</dbReference>
<comment type="subcellular location">
    <subcellularLocation>
        <location evidence="4">Cytoplasm</location>
    </subcellularLocation>
</comment>
<dbReference type="EC" id="1.8.4.10" evidence="4"/>
<dbReference type="GO" id="GO:0005737">
    <property type="term" value="C:cytoplasm"/>
    <property type="evidence" value="ECO:0007669"/>
    <property type="project" value="UniProtKB-SubCell"/>
</dbReference>
<comment type="caution">
    <text evidence="7">The sequence shown here is derived from an EMBL/GenBank/DDBJ whole genome shotgun (WGS) entry which is preliminary data.</text>
</comment>
<dbReference type="STRING" id="1035195.HMPREF9997_02499"/>
<dbReference type="Gene3D" id="3.40.50.620">
    <property type="entry name" value="HUPs"/>
    <property type="match status" value="1"/>
</dbReference>
<dbReference type="GO" id="GO:0046872">
    <property type="term" value="F:metal ion binding"/>
    <property type="evidence" value="ECO:0007669"/>
    <property type="project" value="UniProtKB-KW"/>
</dbReference>